<keyword evidence="2" id="KW-1185">Reference proteome</keyword>
<sequence length="139" mass="15348">MSNPTEILTNVYEHLHATSQQLTILTGAELPMSTMLDAAGQSMFKSLFKLMPEVKGKLRKASTVLATAKYKKWKSMGAQVSNKLAKVQEEVAAIGFGHGEFVDELTVLFHNDPMTVSNYFLLVCDKCLDKRIPKLTAGL</sequence>
<reference evidence="1 2" key="1">
    <citation type="journal article" date="2019" name="Fungal Biol. Biotechnol.">
        <title>Draft genome sequence of fastidious pathogen Ceratobasidium theobromae, which causes vascular-streak dieback in Theobroma cacao.</title>
        <authorList>
            <person name="Ali S.S."/>
            <person name="Asman A."/>
            <person name="Shao J."/>
            <person name="Firmansyah A.P."/>
            <person name="Susilo A.W."/>
            <person name="Rosmana A."/>
            <person name="McMahon P."/>
            <person name="Junaid M."/>
            <person name="Guest D."/>
            <person name="Kheng T.Y."/>
            <person name="Meinhardt L.W."/>
            <person name="Bailey B.A."/>
        </authorList>
    </citation>
    <scope>NUCLEOTIDE SEQUENCE [LARGE SCALE GENOMIC DNA]</scope>
    <source>
        <strain evidence="1 2">CT2</strain>
    </source>
</reference>
<evidence type="ECO:0000313" key="1">
    <source>
        <dbReference type="EMBL" id="KAB5587869.1"/>
    </source>
</evidence>
<dbReference type="Proteomes" id="UP000383932">
    <property type="component" value="Unassembled WGS sequence"/>
</dbReference>
<proteinExistence type="predicted"/>
<accession>A0A5N5Q856</accession>
<organism evidence="1 2">
    <name type="scientific">Ceratobasidium theobromae</name>
    <dbReference type="NCBI Taxonomy" id="1582974"/>
    <lineage>
        <taxon>Eukaryota</taxon>
        <taxon>Fungi</taxon>
        <taxon>Dikarya</taxon>
        <taxon>Basidiomycota</taxon>
        <taxon>Agaricomycotina</taxon>
        <taxon>Agaricomycetes</taxon>
        <taxon>Cantharellales</taxon>
        <taxon>Ceratobasidiaceae</taxon>
        <taxon>Ceratobasidium</taxon>
    </lineage>
</organism>
<dbReference type="EMBL" id="SSOP01000714">
    <property type="protein sequence ID" value="KAB5587869.1"/>
    <property type="molecule type" value="Genomic_DNA"/>
</dbReference>
<gene>
    <name evidence="1" type="ORF">CTheo_8687</name>
</gene>
<evidence type="ECO:0000313" key="2">
    <source>
        <dbReference type="Proteomes" id="UP000383932"/>
    </source>
</evidence>
<dbReference type="AlphaFoldDB" id="A0A5N5Q856"/>
<protein>
    <submittedName>
        <fullName evidence="1">Uncharacterized protein</fullName>
    </submittedName>
</protein>
<name>A0A5N5Q856_9AGAM</name>
<comment type="caution">
    <text evidence="1">The sequence shown here is derived from an EMBL/GenBank/DDBJ whole genome shotgun (WGS) entry which is preliminary data.</text>
</comment>